<dbReference type="GeneID" id="54572531"/>
<evidence type="ECO:0000256" key="1">
    <source>
        <dbReference type="ARBA" id="ARBA00001947"/>
    </source>
</evidence>
<protein>
    <recommendedName>
        <fullName evidence="5">Adenosine deaminase domain-containing protein</fullName>
    </recommendedName>
</protein>
<name>A0A6A6BUV9_ZASCE</name>
<dbReference type="GO" id="GO:0046872">
    <property type="term" value="F:metal ion binding"/>
    <property type="evidence" value="ECO:0007669"/>
    <property type="project" value="UniProtKB-KW"/>
</dbReference>
<evidence type="ECO:0000256" key="3">
    <source>
        <dbReference type="ARBA" id="ARBA00022801"/>
    </source>
</evidence>
<feature type="domain" description="Adenosine deaminase" evidence="5">
    <location>
        <begin position="347"/>
        <end position="402"/>
    </location>
</feature>
<proteinExistence type="predicted"/>
<dbReference type="InterPro" id="IPR001365">
    <property type="entry name" value="A_deaminase_dom"/>
</dbReference>
<keyword evidence="3" id="KW-0378">Hydrolase</keyword>
<dbReference type="RefSeq" id="XP_033659364.1">
    <property type="nucleotide sequence ID" value="XM_033819259.1"/>
</dbReference>
<feature type="region of interest" description="Disordered" evidence="4">
    <location>
        <begin position="1"/>
        <end position="27"/>
    </location>
</feature>
<evidence type="ECO:0000313" key="7">
    <source>
        <dbReference type="Proteomes" id="UP000799537"/>
    </source>
</evidence>
<dbReference type="GO" id="GO:0046103">
    <property type="term" value="P:inosine biosynthetic process"/>
    <property type="evidence" value="ECO:0007669"/>
    <property type="project" value="TreeGrafter"/>
</dbReference>
<dbReference type="Gene3D" id="3.20.20.140">
    <property type="entry name" value="Metal-dependent hydrolases"/>
    <property type="match status" value="2"/>
</dbReference>
<evidence type="ECO:0000256" key="4">
    <source>
        <dbReference type="SAM" id="MobiDB-lite"/>
    </source>
</evidence>
<dbReference type="AlphaFoldDB" id="A0A6A6BUV9"/>
<keyword evidence="7" id="KW-1185">Reference proteome</keyword>
<comment type="cofactor">
    <cofactor evidence="1">
        <name>Zn(2+)</name>
        <dbReference type="ChEBI" id="CHEBI:29105"/>
    </cofactor>
</comment>
<evidence type="ECO:0000313" key="6">
    <source>
        <dbReference type="EMBL" id="KAF2158475.1"/>
    </source>
</evidence>
<dbReference type="OrthoDB" id="7202371at2759"/>
<dbReference type="InterPro" id="IPR032466">
    <property type="entry name" value="Metal_Hydrolase"/>
</dbReference>
<reference evidence="6" key="1">
    <citation type="journal article" date="2020" name="Stud. Mycol.">
        <title>101 Dothideomycetes genomes: a test case for predicting lifestyles and emergence of pathogens.</title>
        <authorList>
            <person name="Haridas S."/>
            <person name="Albert R."/>
            <person name="Binder M."/>
            <person name="Bloem J."/>
            <person name="Labutti K."/>
            <person name="Salamov A."/>
            <person name="Andreopoulos B."/>
            <person name="Baker S."/>
            <person name="Barry K."/>
            <person name="Bills G."/>
            <person name="Bluhm B."/>
            <person name="Cannon C."/>
            <person name="Castanera R."/>
            <person name="Culley D."/>
            <person name="Daum C."/>
            <person name="Ezra D."/>
            <person name="Gonzalez J."/>
            <person name="Henrissat B."/>
            <person name="Kuo A."/>
            <person name="Liang C."/>
            <person name="Lipzen A."/>
            <person name="Lutzoni F."/>
            <person name="Magnuson J."/>
            <person name="Mondo S."/>
            <person name="Nolan M."/>
            <person name="Ohm R."/>
            <person name="Pangilinan J."/>
            <person name="Park H.-J."/>
            <person name="Ramirez L."/>
            <person name="Alfaro M."/>
            <person name="Sun H."/>
            <person name="Tritt A."/>
            <person name="Yoshinaga Y."/>
            <person name="Zwiers L.-H."/>
            <person name="Turgeon B."/>
            <person name="Goodwin S."/>
            <person name="Spatafora J."/>
            <person name="Crous P."/>
            <person name="Grigoriev I."/>
        </authorList>
    </citation>
    <scope>NUCLEOTIDE SEQUENCE</scope>
    <source>
        <strain evidence="6">ATCC 36951</strain>
    </source>
</reference>
<dbReference type="PANTHER" id="PTHR11409:SF37">
    <property type="entry name" value="ADENOSINE DEAMINASE DOMAIN-CONTAINING PROTEIN"/>
    <property type="match status" value="1"/>
</dbReference>
<dbReference type="EMBL" id="ML993662">
    <property type="protein sequence ID" value="KAF2158475.1"/>
    <property type="molecule type" value="Genomic_DNA"/>
</dbReference>
<accession>A0A6A6BUV9</accession>
<dbReference type="SUPFAM" id="SSF51556">
    <property type="entry name" value="Metallo-dependent hydrolases"/>
    <property type="match status" value="1"/>
</dbReference>
<evidence type="ECO:0000256" key="2">
    <source>
        <dbReference type="ARBA" id="ARBA00022723"/>
    </source>
</evidence>
<dbReference type="PANTHER" id="PTHR11409">
    <property type="entry name" value="ADENOSINE DEAMINASE"/>
    <property type="match status" value="1"/>
</dbReference>
<dbReference type="InterPro" id="IPR006330">
    <property type="entry name" value="Ado/ade_deaminase"/>
</dbReference>
<dbReference type="GO" id="GO:0004000">
    <property type="term" value="F:adenosine deaminase activity"/>
    <property type="evidence" value="ECO:0007669"/>
    <property type="project" value="TreeGrafter"/>
</dbReference>
<gene>
    <name evidence="6" type="ORF">M409DRAFT_71635</name>
</gene>
<dbReference type="GO" id="GO:0006154">
    <property type="term" value="P:adenosine catabolic process"/>
    <property type="evidence" value="ECO:0007669"/>
    <property type="project" value="TreeGrafter"/>
</dbReference>
<dbReference type="Proteomes" id="UP000799537">
    <property type="component" value="Unassembled WGS sequence"/>
</dbReference>
<organism evidence="6 7">
    <name type="scientific">Zasmidium cellare ATCC 36951</name>
    <dbReference type="NCBI Taxonomy" id="1080233"/>
    <lineage>
        <taxon>Eukaryota</taxon>
        <taxon>Fungi</taxon>
        <taxon>Dikarya</taxon>
        <taxon>Ascomycota</taxon>
        <taxon>Pezizomycotina</taxon>
        <taxon>Dothideomycetes</taxon>
        <taxon>Dothideomycetidae</taxon>
        <taxon>Mycosphaerellales</taxon>
        <taxon>Mycosphaerellaceae</taxon>
        <taxon>Zasmidium</taxon>
    </lineage>
</organism>
<sequence>MAPSTRPCRKNGSKTVGERTTAMTRKRELLADERESAWDEPARQRASSLEVQVGEVITKLREHERFELFGNVGREELPRPDQLDMGGKFLVNKQRIERSIIFEIACLMPKGAHLHLYFNAELPAEKLFPYAQQLKNTMFIRSKRALLKPQDLAETEIQFNVLPKDTKTGNIFTENYDINWKSPENASWMKWTDFREQFPADMTFGELDSAECWAPEKMIITPNKAYAEHQTTNGVWACFNQGTRAFKGLMNYASVYRWYIGNAKCSWTSQDPADDGVGKLGHNEQMEIVCEEVEKKKQQYGDRFPFGLKIIYCTPRSIPHAKMKSELEDCIKLKLAYPDFNLYDALLLNAKRIGHGYALLKHPHLVKKYADAKIFLELCPISNELLELLAAGLHCTLNADNPALYR</sequence>
<dbReference type="Pfam" id="PF00962">
    <property type="entry name" value="A_deaminase"/>
    <property type="match status" value="1"/>
</dbReference>
<evidence type="ECO:0000259" key="5">
    <source>
        <dbReference type="Pfam" id="PF00962"/>
    </source>
</evidence>
<keyword evidence="2" id="KW-0479">Metal-binding</keyword>